<gene>
    <name evidence="2" type="ORF">IPH26_04055</name>
</gene>
<dbReference type="EMBL" id="JADJEV010000002">
    <property type="protein sequence ID" value="MBK6972148.1"/>
    <property type="molecule type" value="Genomic_DNA"/>
</dbReference>
<protein>
    <submittedName>
        <fullName evidence="2">Glycosyltransferase family 4 protein</fullName>
    </submittedName>
</protein>
<evidence type="ECO:0000313" key="2">
    <source>
        <dbReference type="EMBL" id="MBK6972148.1"/>
    </source>
</evidence>
<dbReference type="PANTHER" id="PTHR12526:SF638">
    <property type="entry name" value="SPORE COAT PROTEIN SA"/>
    <property type="match status" value="1"/>
</dbReference>
<dbReference type="GO" id="GO:0016757">
    <property type="term" value="F:glycosyltransferase activity"/>
    <property type="evidence" value="ECO:0007669"/>
    <property type="project" value="TreeGrafter"/>
</dbReference>
<dbReference type="Gene3D" id="3.40.50.2000">
    <property type="entry name" value="Glycogen Phosphorylase B"/>
    <property type="match status" value="2"/>
</dbReference>
<feature type="domain" description="Glycosyltransferase subfamily 4-like N-terminal" evidence="1">
    <location>
        <begin position="6"/>
        <end position="123"/>
    </location>
</feature>
<evidence type="ECO:0000313" key="3">
    <source>
        <dbReference type="Proteomes" id="UP000807785"/>
    </source>
</evidence>
<organism evidence="2 3">
    <name type="scientific">Candidatus Methylophosphatis roskildensis</name>
    <dbReference type="NCBI Taxonomy" id="2899263"/>
    <lineage>
        <taxon>Bacteria</taxon>
        <taxon>Pseudomonadati</taxon>
        <taxon>Pseudomonadota</taxon>
        <taxon>Betaproteobacteria</taxon>
        <taxon>Nitrosomonadales</taxon>
        <taxon>Sterolibacteriaceae</taxon>
        <taxon>Candidatus Methylophosphatis</taxon>
    </lineage>
</organism>
<sequence length="383" mass="41631">MSEKPKLLLFISEDYYYWSHRRPLARAALDAGYEVALVTRIGGMQSRIEADGVRVISLSISRGGTNPLRDLRMLVQLIGIYRRERPALVHHVAVKPVIYGSLAARITGVPNVVNALGGLGFAFISRSWHGRALGTLVRLLLRGALARGILILQNPDDVSLLCRERLIDRDRVRLVRGAGVDLEYFRPAQAPPSGVPVVVLPARMLWDKGVGEFVAAARRLRAGGSSARFVLVGGRDEENPQGIDAPTLADWQREGAVEWWGHREDMPAVLAQATIACLPSYREGLPKALLEAAACALPLVATDVPGCREVVRNGENGLLVPPRDAVALAEALAALLADPGKRRTFATASRALVERDFAEKAIVSRVLAVYAEFARRKSVDSPA</sequence>
<dbReference type="SUPFAM" id="SSF53756">
    <property type="entry name" value="UDP-Glycosyltransferase/glycogen phosphorylase"/>
    <property type="match status" value="1"/>
</dbReference>
<comment type="caution">
    <text evidence="2">The sequence shown here is derived from an EMBL/GenBank/DDBJ whole genome shotgun (WGS) entry which is preliminary data.</text>
</comment>
<dbReference type="Pfam" id="PF13692">
    <property type="entry name" value="Glyco_trans_1_4"/>
    <property type="match status" value="1"/>
</dbReference>
<name>A0A9D7DWK1_9PROT</name>
<dbReference type="InterPro" id="IPR028098">
    <property type="entry name" value="Glyco_trans_4-like_N"/>
</dbReference>
<accession>A0A9D7DWK1</accession>
<dbReference type="AlphaFoldDB" id="A0A9D7DWK1"/>
<dbReference type="CDD" id="cd03808">
    <property type="entry name" value="GT4_CapM-like"/>
    <property type="match status" value="1"/>
</dbReference>
<dbReference type="Pfam" id="PF13477">
    <property type="entry name" value="Glyco_trans_4_2"/>
    <property type="match status" value="1"/>
</dbReference>
<dbReference type="PANTHER" id="PTHR12526">
    <property type="entry name" value="GLYCOSYLTRANSFERASE"/>
    <property type="match status" value="1"/>
</dbReference>
<evidence type="ECO:0000259" key="1">
    <source>
        <dbReference type="Pfam" id="PF13477"/>
    </source>
</evidence>
<dbReference type="Proteomes" id="UP000807785">
    <property type="component" value="Unassembled WGS sequence"/>
</dbReference>
<proteinExistence type="predicted"/>
<reference evidence="2" key="1">
    <citation type="submission" date="2020-10" db="EMBL/GenBank/DDBJ databases">
        <title>Connecting structure to function with the recovery of over 1000 high-quality activated sludge metagenome-assembled genomes encoding full-length rRNA genes using long-read sequencing.</title>
        <authorList>
            <person name="Singleton C.M."/>
            <person name="Petriglieri F."/>
            <person name="Kristensen J.M."/>
            <person name="Kirkegaard R.H."/>
            <person name="Michaelsen T.Y."/>
            <person name="Andersen M.H."/>
            <person name="Karst S.M."/>
            <person name="Dueholm M.S."/>
            <person name="Nielsen P.H."/>
            <person name="Albertsen M."/>
        </authorList>
    </citation>
    <scope>NUCLEOTIDE SEQUENCE</scope>
    <source>
        <strain evidence="2">Bjer_18-Q3-R1-45_BAT3C.347</strain>
    </source>
</reference>